<dbReference type="Pfam" id="PF03265">
    <property type="entry name" value="DNase_II"/>
    <property type="match status" value="1"/>
</dbReference>
<proteinExistence type="inferred from homology"/>
<evidence type="ECO:0000256" key="18">
    <source>
        <dbReference type="ARBA" id="ARBA00045381"/>
    </source>
</evidence>
<name>A0A671V0D3_SPAAU</name>
<dbReference type="AlphaFoldDB" id="A0A671V0D3"/>
<keyword evidence="11" id="KW-1015">Disulfide bond</keyword>
<dbReference type="InterPro" id="IPR004947">
    <property type="entry name" value="DNase_II"/>
</dbReference>
<reference evidence="19" key="2">
    <citation type="submission" date="2025-08" db="UniProtKB">
        <authorList>
            <consortium name="Ensembl"/>
        </authorList>
    </citation>
    <scope>IDENTIFICATION</scope>
</reference>
<evidence type="ECO:0000256" key="5">
    <source>
        <dbReference type="ARBA" id="ARBA00022473"/>
    </source>
</evidence>
<comment type="function">
    <text evidence="18">Hydrolyzes DNA under acidic conditions with a preference for double-stranded DNA. Plays a major role in the clearance of nucleic acids generated through apoptosis, hence preventing autoinflammation. Necessary for proper fetal development and for definitive erythropoiesis in fetal liver and bone marrow, where it degrades nuclear DNA expelled from erythroid precursor cells.</text>
</comment>
<sequence length="225" mass="25507">MIWRQVAGDPEALWSGFVMMDKTSGIWLLHSTPTFPYKRESNSFFPASGKTNGQTFICVTFPYDRFKDMYQYIKAPIFEHHIPNDFHQSLQDAANENRLNPNELKELSYQLKSIGGQVEFKHGDLYVTIADTIKSNVHVQTWGRQSGRSGNYESANRYHVLNVECISIDSRLWKPSHDHSKWCVSNSGDWTCIADSNRAESQFNRPGGALCINNKGAASLPVEGI</sequence>
<keyword evidence="6" id="KW-0053">Apoptosis</keyword>
<evidence type="ECO:0000256" key="16">
    <source>
        <dbReference type="ARBA" id="ARBA00041918"/>
    </source>
</evidence>
<keyword evidence="10" id="KW-0378">Hydrolase</keyword>
<dbReference type="GO" id="GO:0004531">
    <property type="term" value="F:deoxyribonuclease II activity"/>
    <property type="evidence" value="ECO:0007669"/>
    <property type="project" value="UniProtKB-EC"/>
</dbReference>
<evidence type="ECO:0000256" key="8">
    <source>
        <dbReference type="ARBA" id="ARBA00022729"/>
    </source>
</evidence>
<evidence type="ECO:0000256" key="1">
    <source>
        <dbReference type="ARBA" id="ARBA00000447"/>
    </source>
</evidence>
<dbReference type="GeneTree" id="ENSGT00390000002634"/>
<accession>A0A671V0D3</accession>
<protein>
    <recommendedName>
        <fullName evidence="14">Deoxyribonuclease-2-alpha</fullName>
        <ecNumber evidence="4">3.1.22.1</ecNumber>
    </recommendedName>
    <alternativeName>
        <fullName evidence="15">Acid DNase</fullName>
    </alternativeName>
    <alternativeName>
        <fullName evidence="17">Deoxyribonuclease II alpha</fullName>
    </alternativeName>
    <alternativeName>
        <fullName evidence="16">Lysosomal DNase II</fullName>
    </alternativeName>
</protein>
<dbReference type="Proteomes" id="UP000472265">
    <property type="component" value="Chromosome 5"/>
</dbReference>
<evidence type="ECO:0000256" key="3">
    <source>
        <dbReference type="ARBA" id="ARBA00007527"/>
    </source>
</evidence>
<evidence type="ECO:0000256" key="4">
    <source>
        <dbReference type="ARBA" id="ARBA00012036"/>
    </source>
</evidence>
<comment type="subcellular location">
    <subcellularLocation>
        <location evidence="2">Lysosome</location>
    </subcellularLocation>
</comment>
<comment type="similarity">
    <text evidence="3">Belongs to the DNase II family.</text>
</comment>
<dbReference type="EC" id="3.1.22.1" evidence="4"/>
<evidence type="ECO:0000313" key="19">
    <source>
        <dbReference type="Ensembl" id="ENSSAUP00010018300.1"/>
    </source>
</evidence>
<keyword evidence="8" id="KW-0732">Signal</keyword>
<evidence type="ECO:0000256" key="17">
    <source>
        <dbReference type="ARBA" id="ARBA00043033"/>
    </source>
</evidence>
<comment type="catalytic activity">
    <reaction evidence="1">
        <text>Endonucleolytic cleavage to nucleoside 3'-phosphates and 3'-phosphooligonucleotide end-products.</text>
        <dbReference type="EC" id="3.1.22.1"/>
    </reaction>
</comment>
<keyword evidence="5" id="KW-0217">Developmental protein</keyword>
<evidence type="ECO:0000256" key="7">
    <source>
        <dbReference type="ARBA" id="ARBA00022722"/>
    </source>
</evidence>
<keyword evidence="13" id="KW-0458">Lysosome</keyword>
<evidence type="ECO:0000256" key="6">
    <source>
        <dbReference type="ARBA" id="ARBA00022703"/>
    </source>
</evidence>
<evidence type="ECO:0000256" key="11">
    <source>
        <dbReference type="ARBA" id="ARBA00023157"/>
    </source>
</evidence>
<evidence type="ECO:0000256" key="9">
    <source>
        <dbReference type="ARBA" id="ARBA00022759"/>
    </source>
</evidence>
<evidence type="ECO:0000313" key="20">
    <source>
        <dbReference type="Proteomes" id="UP000472265"/>
    </source>
</evidence>
<reference evidence="19" key="1">
    <citation type="submission" date="2021-04" db="EMBL/GenBank/DDBJ databases">
        <authorList>
            <consortium name="Wellcome Sanger Institute Data Sharing"/>
        </authorList>
    </citation>
    <scope>NUCLEOTIDE SEQUENCE [LARGE SCALE GENOMIC DNA]</scope>
</reference>
<evidence type="ECO:0000256" key="13">
    <source>
        <dbReference type="ARBA" id="ARBA00023228"/>
    </source>
</evidence>
<keyword evidence="9" id="KW-0255">Endonuclease</keyword>
<dbReference type="PANTHER" id="PTHR10858">
    <property type="entry name" value="DEOXYRIBONUCLEASE II"/>
    <property type="match status" value="1"/>
</dbReference>
<dbReference type="GO" id="GO:0006309">
    <property type="term" value="P:apoptotic DNA fragmentation"/>
    <property type="evidence" value="ECO:0007669"/>
    <property type="project" value="TreeGrafter"/>
</dbReference>
<organism evidence="19 20">
    <name type="scientific">Sparus aurata</name>
    <name type="common">Gilthead sea bream</name>
    <dbReference type="NCBI Taxonomy" id="8175"/>
    <lineage>
        <taxon>Eukaryota</taxon>
        <taxon>Metazoa</taxon>
        <taxon>Chordata</taxon>
        <taxon>Craniata</taxon>
        <taxon>Vertebrata</taxon>
        <taxon>Euteleostomi</taxon>
        <taxon>Actinopterygii</taxon>
        <taxon>Neopterygii</taxon>
        <taxon>Teleostei</taxon>
        <taxon>Neoteleostei</taxon>
        <taxon>Acanthomorphata</taxon>
        <taxon>Eupercaria</taxon>
        <taxon>Spariformes</taxon>
        <taxon>Sparidae</taxon>
        <taxon>Sparus</taxon>
    </lineage>
</organism>
<evidence type="ECO:0000256" key="15">
    <source>
        <dbReference type="ARBA" id="ARBA00041393"/>
    </source>
</evidence>
<dbReference type="GO" id="GO:0005764">
    <property type="term" value="C:lysosome"/>
    <property type="evidence" value="ECO:0007669"/>
    <property type="project" value="UniProtKB-SubCell"/>
</dbReference>
<keyword evidence="12" id="KW-0325">Glycoprotein</keyword>
<evidence type="ECO:0000256" key="10">
    <source>
        <dbReference type="ARBA" id="ARBA00022801"/>
    </source>
</evidence>
<keyword evidence="20" id="KW-1185">Reference proteome</keyword>
<keyword evidence="7" id="KW-0540">Nuclease</keyword>
<evidence type="ECO:0000256" key="2">
    <source>
        <dbReference type="ARBA" id="ARBA00004371"/>
    </source>
</evidence>
<dbReference type="Ensembl" id="ENSSAUT00010019333.1">
    <property type="protein sequence ID" value="ENSSAUP00010018300.1"/>
    <property type="gene ID" value="ENSSAUG00010008264.1"/>
</dbReference>
<reference evidence="19" key="3">
    <citation type="submission" date="2025-09" db="UniProtKB">
        <authorList>
            <consortium name="Ensembl"/>
        </authorList>
    </citation>
    <scope>IDENTIFICATION</scope>
</reference>
<evidence type="ECO:0000256" key="12">
    <source>
        <dbReference type="ARBA" id="ARBA00023180"/>
    </source>
</evidence>
<dbReference type="PANTHER" id="PTHR10858:SF9">
    <property type="entry name" value="DEOXYRIBONUCLEASE-2-ALPHA"/>
    <property type="match status" value="1"/>
</dbReference>
<evidence type="ECO:0000256" key="14">
    <source>
        <dbReference type="ARBA" id="ARBA00039868"/>
    </source>
</evidence>